<dbReference type="GO" id="GO:0005886">
    <property type="term" value="C:plasma membrane"/>
    <property type="evidence" value="ECO:0007669"/>
    <property type="project" value="TreeGrafter"/>
</dbReference>
<evidence type="ECO:0000256" key="5">
    <source>
        <dbReference type="ARBA" id="ARBA00023136"/>
    </source>
</evidence>
<feature type="transmembrane region" description="Helical" evidence="6">
    <location>
        <begin position="145"/>
        <end position="165"/>
    </location>
</feature>
<keyword evidence="4 6" id="KW-1133">Transmembrane helix</keyword>
<feature type="transmembrane region" description="Helical" evidence="6">
    <location>
        <begin position="35"/>
        <end position="54"/>
    </location>
</feature>
<feature type="transmembrane region" description="Helical" evidence="6">
    <location>
        <begin position="224"/>
        <end position="243"/>
    </location>
</feature>
<dbReference type="InterPro" id="IPR000326">
    <property type="entry name" value="PAP2/HPO"/>
</dbReference>
<dbReference type="Gene3D" id="1.20.144.10">
    <property type="entry name" value="Phosphatidic acid phosphatase type 2/haloperoxidase"/>
    <property type="match status" value="1"/>
</dbReference>
<evidence type="ECO:0000256" key="1">
    <source>
        <dbReference type="ARBA" id="ARBA00004141"/>
    </source>
</evidence>
<dbReference type="AlphaFoldDB" id="A0A6C0AH91"/>
<evidence type="ECO:0000259" key="7">
    <source>
        <dbReference type="SMART" id="SM00014"/>
    </source>
</evidence>
<evidence type="ECO:0000313" key="8">
    <source>
        <dbReference type="EMBL" id="QHS78735.1"/>
    </source>
</evidence>
<accession>A0A6C0AH91</accession>
<evidence type="ECO:0000256" key="2">
    <source>
        <dbReference type="ARBA" id="ARBA00008816"/>
    </source>
</evidence>
<dbReference type="PANTHER" id="PTHR10165">
    <property type="entry name" value="LIPID PHOSPHATE PHOSPHATASE"/>
    <property type="match status" value="1"/>
</dbReference>
<dbReference type="InterPro" id="IPR043216">
    <property type="entry name" value="PAP-like"/>
</dbReference>
<organism evidence="8">
    <name type="scientific">viral metagenome</name>
    <dbReference type="NCBI Taxonomy" id="1070528"/>
    <lineage>
        <taxon>unclassified sequences</taxon>
        <taxon>metagenomes</taxon>
        <taxon>organismal metagenomes</taxon>
    </lineage>
</organism>
<feature type="domain" description="Phosphatidic acid phosphatase type 2/haloperoxidase" evidence="7">
    <location>
        <begin position="61"/>
        <end position="190"/>
    </location>
</feature>
<dbReference type="EMBL" id="MN740602">
    <property type="protein sequence ID" value="QHS78735.1"/>
    <property type="molecule type" value="Genomic_DNA"/>
</dbReference>
<evidence type="ECO:0000256" key="3">
    <source>
        <dbReference type="ARBA" id="ARBA00022692"/>
    </source>
</evidence>
<sequence>MNLDLELTSLIYNVVNSNSFTKQIPYYCGLLPYELYVLPGMFIAMVQVIVLSAYSPIQFHLLPHFFAFSLFQLIKNSFSRERPGCANKMLSNFIDESHCLGKQRVMSFPSGHTGIAFALAIALYMEMNYSKDPKFFEIKIKQKKYRNLISLIGLFVAFNISIHRISKGYHYASDTIIGALLGSATGYITWTVLEKYKTKFKDYCNQSQLSERGDETKSKIWSTVAKFVLLIPILYLFLKFFVIDFTNLTSIKH</sequence>
<name>A0A6C0AH91_9ZZZZ</name>
<dbReference type="SUPFAM" id="SSF48317">
    <property type="entry name" value="Acid phosphatase/Vanadium-dependent haloperoxidase"/>
    <property type="match status" value="1"/>
</dbReference>
<dbReference type="Pfam" id="PF01569">
    <property type="entry name" value="PAP2"/>
    <property type="match status" value="1"/>
</dbReference>
<dbReference type="SMART" id="SM00014">
    <property type="entry name" value="acidPPc"/>
    <property type="match status" value="1"/>
</dbReference>
<evidence type="ECO:0000256" key="4">
    <source>
        <dbReference type="ARBA" id="ARBA00022989"/>
    </source>
</evidence>
<dbReference type="GO" id="GO:0007165">
    <property type="term" value="P:signal transduction"/>
    <property type="evidence" value="ECO:0007669"/>
    <property type="project" value="TreeGrafter"/>
</dbReference>
<keyword evidence="5 6" id="KW-0472">Membrane</keyword>
<dbReference type="PANTHER" id="PTHR10165:SF103">
    <property type="entry name" value="PHOSPHOLIPID PHOSPHATASE HOMOLOG 1.2 HOMOLOG"/>
    <property type="match status" value="1"/>
</dbReference>
<feature type="transmembrane region" description="Helical" evidence="6">
    <location>
        <begin position="171"/>
        <end position="193"/>
    </location>
</feature>
<dbReference type="GO" id="GO:0006644">
    <property type="term" value="P:phospholipid metabolic process"/>
    <property type="evidence" value="ECO:0007669"/>
    <property type="project" value="InterPro"/>
</dbReference>
<dbReference type="CDD" id="cd01610">
    <property type="entry name" value="PAP2_like"/>
    <property type="match status" value="1"/>
</dbReference>
<dbReference type="GO" id="GO:0046839">
    <property type="term" value="P:phospholipid dephosphorylation"/>
    <property type="evidence" value="ECO:0007669"/>
    <property type="project" value="TreeGrafter"/>
</dbReference>
<protein>
    <recommendedName>
        <fullName evidence="7">Phosphatidic acid phosphatase type 2/haloperoxidase domain-containing protein</fullName>
    </recommendedName>
</protein>
<dbReference type="GO" id="GO:0008195">
    <property type="term" value="F:phosphatidate phosphatase activity"/>
    <property type="evidence" value="ECO:0007669"/>
    <property type="project" value="TreeGrafter"/>
</dbReference>
<dbReference type="InterPro" id="IPR036938">
    <property type="entry name" value="PAP2/HPO_sf"/>
</dbReference>
<comment type="similarity">
    <text evidence="2">Belongs to the PA-phosphatase related phosphoesterase family.</text>
</comment>
<comment type="subcellular location">
    <subcellularLocation>
        <location evidence="1">Membrane</location>
        <topology evidence="1">Multi-pass membrane protein</topology>
    </subcellularLocation>
</comment>
<keyword evidence="3 6" id="KW-0812">Transmembrane</keyword>
<proteinExistence type="inferred from homology"/>
<reference evidence="8" key="1">
    <citation type="journal article" date="2020" name="Nature">
        <title>Giant virus diversity and host interactions through global metagenomics.</title>
        <authorList>
            <person name="Schulz F."/>
            <person name="Roux S."/>
            <person name="Paez-Espino D."/>
            <person name="Jungbluth S."/>
            <person name="Walsh D.A."/>
            <person name="Denef V.J."/>
            <person name="McMahon K.D."/>
            <person name="Konstantinidis K.T."/>
            <person name="Eloe-Fadrosh E.A."/>
            <person name="Kyrpides N.C."/>
            <person name="Woyke T."/>
        </authorList>
    </citation>
    <scope>NUCLEOTIDE SEQUENCE</scope>
    <source>
        <strain evidence="8">GVMAG-S-1024976-23</strain>
    </source>
</reference>
<evidence type="ECO:0000256" key="6">
    <source>
        <dbReference type="SAM" id="Phobius"/>
    </source>
</evidence>
<feature type="transmembrane region" description="Helical" evidence="6">
    <location>
        <begin position="105"/>
        <end position="124"/>
    </location>
</feature>